<dbReference type="Proteomes" id="UP000325787">
    <property type="component" value="Chromosome"/>
</dbReference>
<dbReference type="InterPro" id="IPR016181">
    <property type="entry name" value="Acyl_CoA_acyltransferase"/>
</dbReference>
<dbReference type="RefSeq" id="WP_033435095.1">
    <property type="nucleotide sequence ID" value="NZ_CP034550.1"/>
</dbReference>
<dbReference type="GO" id="GO:0005737">
    <property type="term" value="C:cytoplasm"/>
    <property type="evidence" value="ECO:0007669"/>
    <property type="project" value="TreeGrafter"/>
</dbReference>
<evidence type="ECO:0000313" key="2">
    <source>
        <dbReference type="EMBL" id="QFZ16187.1"/>
    </source>
</evidence>
<dbReference type="OrthoDB" id="3466127at2"/>
<evidence type="ECO:0000313" key="3">
    <source>
        <dbReference type="Proteomes" id="UP000325787"/>
    </source>
</evidence>
<dbReference type="EMBL" id="CP034550">
    <property type="protein sequence ID" value="QFZ16187.1"/>
    <property type="molecule type" value="Genomic_DNA"/>
</dbReference>
<dbReference type="AlphaFoldDB" id="A0A5Q0GQ22"/>
<dbReference type="KEGG" id="ssyi:EKG83_00765"/>
<dbReference type="PANTHER" id="PTHR43441">
    <property type="entry name" value="RIBOSOMAL-PROTEIN-SERINE ACETYLTRANSFERASE"/>
    <property type="match status" value="1"/>
</dbReference>
<name>A0A5Q0GQ22_SACSY</name>
<sequence>MKHWPFHDLVLRTPRLELRPDDDESLGELADLAVRGIHHPDWTPFGVEWTDAPPREVARNVLQYHWRERASLSPTRWTLNFVVRLAGRVIGVQGLGADDFPVLREVTSGSWLGLAHQGRGFGTEMRTAVLAFAFDHLGALAARSSAFDDNLPSLAVSRKLGYRPDGTFPHVRRGERAVQTRLLVTPGTFRRPDWELRVSGVTACLPLLTGREPAE</sequence>
<protein>
    <submittedName>
        <fullName evidence="2">N-acetyltransferase</fullName>
    </submittedName>
</protein>
<organism evidence="2 3">
    <name type="scientific">Saccharothrix syringae</name>
    <name type="common">Nocardiopsis syringae</name>
    <dbReference type="NCBI Taxonomy" id="103733"/>
    <lineage>
        <taxon>Bacteria</taxon>
        <taxon>Bacillati</taxon>
        <taxon>Actinomycetota</taxon>
        <taxon>Actinomycetes</taxon>
        <taxon>Pseudonocardiales</taxon>
        <taxon>Pseudonocardiaceae</taxon>
        <taxon>Saccharothrix</taxon>
    </lineage>
</organism>
<gene>
    <name evidence="2" type="ORF">EKG83_00765</name>
</gene>
<dbReference type="GO" id="GO:0008999">
    <property type="term" value="F:protein-N-terminal-alanine acetyltransferase activity"/>
    <property type="evidence" value="ECO:0007669"/>
    <property type="project" value="TreeGrafter"/>
</dbReference>
<dbReference type="GO" id="GO:1990189">
    <property type="term" value="F:protein N-terminal-serine acetyltransferase activity"/>
    <property type="evidence" value="ECO:0007669"/>
    <property type="project" value="TreeGrafter"/>
</dbReference>
<feature type="domain" description="N-acetyltransferase" evidence="1">
    <location>
        <begin position="16"/>
        <end position="185"/>
    </location>
</feature>
<dbReference type="PROSITE" id="PS51186">
    <property type="entry name" value="GNAT"/>
    <property type="match status" value="1"/>
</dbReference>
<dbReference type="InterPro" id="IPR000182">
    <property type="entry name" value="GNAT_dom"/>
</dbReference>
<keyword evidence="3" id="KW-1185">Reference proteome</keyword>
<accession>A0A5Q0GQ22</accession>
<reference evidence="3" key="1">
    <citation type="journal article" date="2021" name="Curr. Microbiol.">
        <title>Complete genome of nocamycin-producing strain Saccharothrix syringae NRRL B-16468 reveals the biosynthetic potential for secondary metabolites.</title>
        <authorList>
            <person name="Mo X."/>
            <person name="Yang S."/>
        </authorList>
    </citation>
    <scope>NUCLEOTIDE SEQUENCE [LARGE SCALE GENOMIC DNA]</scope>
    <source>
        <strain evidence="3">ATCC 51364 / DSM 43886 / JCM 6844 / KCTC 9398 / NBRC 14523 / NRRL B-16468 / INA 2240</strain>
    </source>
</reference>
<dbReference type="SUPFAM" id="SSF55729">
    <property type="entry name" value="Acyl-CoA N-acyltransferases (Nat)"/>
    <property type="match status" value="1"/>
</dbReference>
<dbReference type="InterPro" id="IPR051908">
    <property type="entry name" value="Ribosomal_N-acetyltransferase"/>
</dbReference>
<dbReference type="PANTHER" id="PTHR43441:SF11">
    <property type="entry name" value="RIBOSOMAL-PROTEIN-SERINE ACETYLTRANSFERASE"/>
    <property type="match status" value="1"/>
</dbReference>
<proteinExistence type="predicted"/>
<evidence type="ECO:0000259" key="1">
    <source>
        <dbReference type="PROSITE" id="PS51186"/>
    </source>
</evidence>
<dbReference type="Pfam" id="PF13302">
    <property type="entry name" value="Acetyltransf_3"/>
    <property type="match status" value="1"/>
</dbReference>
<keyword evidence="2" id="KW-0808">Transferase</keyword>
<dbReference type="Gene3D" id="3.40.630.30">
    <property type="match status" value="1"/>
</dbReference>